<feature type="signal peptide" evidence="1">
    <location>
        <begin position="1"/>
        <end position="19"/>
    </location>
</feature>
<protein>
    <submittedName>
        <fullName evidence="3">NlpA lipoprotein</fullName>
    </submittedName>
</protein>
<gene>
    <name evidence="3" type="ordered locus">Pden_0036</name>
</gene>
<proteinExistence type="predicted"/>
<keyword evidence="3" id="KW-0449">Lipoprotein</keyword>
<dbReference type="InterPro" id="IPR015168">
    <property type="entry name" value="SsuA/THI5"/>
</dbReference>
<dbReference type="GO" id="GO:0009228">
    <property type="term" value="P:thiamine biosynthetic process"/>
    <property type="evidence" value="ECO:0007669"/>
    <property type="project" value="InterPro"/>
</dbReference>
<dbReference type="InterPro" id="IPR027939">
    <property type="entry name" value="NMT1/THI5"/>
</dbReference>
<dbReference type="HOGENOM" id="CLU_028871_6_2_5"/>
<dbReference type="PANTHER" id="PTHR31528">
    <property type="entry name" value="4-AMINO-5-HYDROXYMETHYL-2-METHYLPYRIMIDINE PHOSPHATE SYNTHASE THI11-RELATED"/>
    <property type="match status" value="1"/>
</dbReference>
<dbReference type="Pfam" id="PF09084">
    <property type="entry name" value="NMT1"/>
    <property type="match status" value="1"/>
</dbReference>
<evidence type="ECO:0000313" key="4">
    <source>
        <dbReference type="Proteomes" id="UP000000361"/>
    </source>
</evidence>
<accession>A1AY09</accession>
<keyword evidence="1" id="KW-0732">Signal</keyword>
<keyword evidence="4" id="KW-1185">Reference proteome</keyword>
<evidence type="ECO:0000259" key="2">
    <source>
        <dbReference type="Pfam" id="PF09084"/>
    </source>
</evidence>
<dbReference type="GeneID" id="93451267"/>
<dbReference type="STRING" id="318586.Pden_0036"/>
<feature type="chain" id="PRO_5002631956" evidence="1">
    <location>
        <begin position="20"/>
        <end position="323"/>
    </location>
</feature>
<dbReference type="CDD" id="cd13651">
    <property type="entry name" value="PBP2_ThiY"/>
    <property type="match status" value="1"/>
</dbReference>
<dbReference type="Gene3D" id="3.40.190.10">
    <property type="entry name" value="Periplasmic binding protein-like II"/>
    <property type="match status" value="2"/>
</dbReference>
<dbReference type="SUPFAM" id="SSF53850">
    <property type="entry name" value="Periplasmic binding protein-like II"/>
    <property type="match status" value="1"/>
</dbReference>
<sequence length="323" mass="35154">MKHLTLAAAFAMLALPAHAQDKVTLILDWFVNPDHAPIIVAQEKGFFAEEGLEVEVVAPADPSDPPKLVAAGRADYAISYQPQLHLQVHEGLPLKRVGTLVATPLNCLMVKADGPVQEIADLKGKKIGYSVSGVEEALVGQILKTAGLTMQDVEMVNVNWSLSPALIAGQVDATIGAYRNFELTQMRLEGAEGKCFFVEEQGVPTYDELIFIANPADLDLDRTRRLLHAVERGVQYMVNHPEESWELFSATAPDLKDELNAEAWKDTLPRFSQSPAALDQGRYARFEAFLHEAGLVDGVLPVSDLALDVGAQDMEAQDMGAAQ</sequence>
<feature type="domain" description="SsuA/THI5-like" evidence="2">
    <location>
        <begin position="32"/>
        <end position="243"/>
    </location>
</feature>
<evidence type="ECO:0000313" key="3">
    <source>
        <dbReference type="EMBL" id="ABL68153.1"/>
    </source>
</evidence>
<organism evidence="3 4">
    <name type="scientific">Paracoccus denitrificans (strain Pd 1222)</name>
    <dbReference type="NCBI Taxonomy" id="318586"/>
    <lineage>
        <taxon>Bacteria</taxon>
        <taxon>Pseudomonadati</taxon>
        <taxon>Pseudomonadota</taxon>
        <taxon>Alphaproteobacteria</taxon>
        <taxon>Rhodobacterales</taxon>
        <taxon>Paracoccaceae</taxon>
        <taxon>Paracoccus</taxon>
    </lineage>
</organism>
<dbReference type="KEGG" id="pde:Pden_0036"/>
<dbReference type="PANTHER" id="PTHR31528:SF3">
    <property type="entry name" value="THIAMINE BIOSYNTHESIS PROTEIN HI_0357-RELATED"/>
    <property type="match status" value="1"/>
</dbReference>
<dbReference type="EMBL" id="CP000489">
    <property type="protein sequence ID" value="ABL68153.1"/>
    <property type="molecule type" value="Genomic_DNA"/>
</dbReference>
<dbReference type="RefSeq" id="WP_011746386.1">
    <property type="nucleotide sequence ID" value="NC_008686.1"/>
</dbReference>
<dbReference type="OrthoDB" id="5348911at2"/>
<dbReference type="AlphaFoldDB" id="A1AY09"/>
<dbReference type="Proteomes" id="UP000000361">
    <property type="component" value="Chromosome 1"/>
</dbReference>
<dbReference type="EnsemblBacteria" id="ABL68153">
    <property type="protein sequence ID" value="ABL68153"/>
    <property type="gene ID" value="Pden_0036"/>
</dbReference>
<dbReference type="eggNOG" id="COG0715">
    <property type="taxonomic scope" value="Bacteria"/>
</dbReference>
<evidence type="ECO:0000256" key="1">
    <source>
        <dbReference type="SAM" id="SignalP"/>
    </source>
</evidence>
<reference evidence="4" key="1">
    <citation type="submission" date="2006-12" db="EMBL/GenBank/DDBJ databases">
        <title>Complete sequence of chromosome 1 of Paracoccus denitrificans PD1222.</title>
        <authorList>
            <person name="Copeland A."/>
            <person name="Lucas S."/>
            <person name="Lapidus A."/>
            <person name="Barry K."/>
            <person name="Detter J.C."/>
            <person name="Glavina del Rio T."/>
            <person name="Hammon N."/>
            <person name="Israni S."/>
            <person name="Dalin E."/>
            <person name="Tice H."/>
            <person name="Pitluck S."/>
            <person name="Munk A.C."/>
            <person name="Brettin T."/>
            <person name="Bruce D."/>
            <person name="Han C."/>
            <person name="Tapia R."/>
            <person name="Gilna P."/>
            <person name="Schmutz J."/>
            <person name="Larimer F."/>
            <person name="Land M."/>
            <person name="Hauser L."/>
            <person name="Kyrpides N."/>
            <person name="Lykidis A."/>
            <person name="Spiro S."/>
            <person name="Richardson D.J."/>
            <person name="Moir J.W.B."/>
            <person name="Ferguson S.J."/>
            <person name="van Spanning R.J.M."/>
            <person name="Richardson P."/>
        </authorList>
    </citation>
    <scope>NUCLEOTIDE SEQUENCE [LARGE SCALE GENOMIC DNA]</scope>
    <source>
        <strain evidence="4">Pd 1222</strain>
    </source>
</reference>
<name>A1AY09_PARDP</name>